<dbReference type="InterPro" id="IPR020568">
    <property type="entry name" value="Ribosomal_Su5_D2-typ_SF"/>
</dbReference>
<dbReference type="GO" id="GO:0003735">
    <property type="term" value="F:structural constituent of ribosome"/>
    <property type="evidence" value="ECO:0007669"/>
    <property type="project" value="InterPro"/>
</dbReference>
<organism evidence="3">
    <name type="scientific">marine sediment metagenome</name>
    <dbReference type="NCBI Taxonomy" id="412755"/>
    <lineage>
        <taxon>unclassified sequences</taxon>
        <taxon>metagenomes</taxon>
        <taxon>ecological metagenomes</taxon>
    </lineage>
</organism>
<accession>X0X0D9</accession>
<dbReference type="InterPro" id="IPR000754">
    <property type="entry name" value="Ribosomal_uS9"/>
</dbReference>
<dbReference type="GO" id="GO:0006412">
    <property type="term" value="P:translation"/>
    <property type="evidence" value="ECO:0007669"/>
    <property type="project" value="InterPro"/>
</dbReference>
<name>X0X0D9_9ZZZZ</name>
<keyword evidence="2" id="KW-0687">Ribonucleoprotein</keyword>
<reference evidence="3" key="1">
    <citation type="journal article" date="2014" name="Front. Microbiol.">
        <title>High frequency of phylogenetically diverse reductive dehalogenase-homologous genes in deep subseafloor sedimentary metagenomes.</title>
        <authorList>
            <person name="Kawai M."/>
            <person name="Futagami T."/>
            <person name="Toyoda A."/>
            <person name="Takaki Y."/>
            <person name="Nishi S."/>
            <person name="Hori S."/>
            <person name="Arai W."/>
            <person name="Tsubouchi T."/>
            <person name="Morono Y."/>
            <person name="Uchiyama I."/>
            <person name="Ito T."/>
            <person name="Fujiyama A."/>
            <person name="Inagaki F."/>
            <person name="Takami H."/>
        </authorList>
    </citation>
    <scope>NUCLEOTIDE SEQUENCE</scope>
    <source>
        <strain evidence="3">Expedition CK06-06</strain>
    </source>
</reference>
<dbReference type="GO" id="GO:0005840">
    <property type="term" value="C:ribosome"/>
    <property type="evidence" value="ECO:0007669"/>
    <property type="project" value="UniProtKB-KW"/>
</dbReference>
<dbReference type="EMBL" id="BARS01042555">
    <property type="protein sequence ID" value="GAG30143.1"/>
    <property type="molecule type" value="Genomic_DNA"/>
</dbReference>
<evidence type="ECO:0000256" key="2">
    <source>
        <dbReference type="ARBA" id="ARBA00023274"/>
    </source>
</evidence>
<comment type="caution">
    <text evidence="3">The sequence shown here is derived from an EMBL/GenBank/DDBJ whole genome shotgun (WGS) entry which is preliminary data.</text>
</comment>
<keyword evidence="1" id="KW-0689">Ribosomal protein</keyword>
<sequence length="34" mass="4058">TLRKAGLLTRDARVKERKKYGLKRARKAPQYTKR</sequence>
<dbReference type="Gene3D" id="3.30.230.10">
    <property type="match status" value="1"/>
</dbReference>
<evidence type="ECO:0000256" key="1">
    <source>
        <dbReference type="ARBA" id="ARBA00022980"/>
    </source>
</evidence>
<dbReference type="Pfam" id="PF00380">
    <property type="entry name" value="Ribosomal_S9"/>
    <property type="match status" value="1"/>
</dbReference>
<proteinExistence type="predicted"/>
<feature type="non-terminal residue" evidence="3">
    <location>
        <position position="1"/>
    </location>
</feature>
<protein>
    <recommendedName>
        <fullName evidence="4">30S ribosomal protein S9</fullName>
    </recommendedName>
</protein>
<dbReference type="GO" id="GO:1990904">
    <property type="term" value="C:ribonucleoprotein complex"/>
    <property type="evidence" value="ECO:0007669"/>
    <property type="project" value="UniProtKB-KW"/>
</dbReference>
<dbReference type="AlphaFoldDB" id="X0X0D9"/>
<dbReference type="InterPro" id="IPR014721">
    <property type="entry name" value="Ribsml_uS5_D2-typ_fold_subgr"/>
</dbReference>
<evidence type="ECO:0000313" key="3">
    <source>
        <dbReference type="EMBL" id="GAG30143.1"/>
    </source>
</evidence>
<gene>
    <name evidence="3" type="ORF">S01H1_64553</name>
</gene>
<evidence type="ECO:0008006" key="4">
    <source>
        <dbReference type="Google" id="ProtNLM"/>
    </source>
</evidence>
<dbReference type="SUPFAM" id="SSF54211">
    <property type="entry name" value="Ribosomal protein S5 domain 2-like"/>
    <property type="match status" value="1"/>
</dbReference>